<dbReference type="SUPFAM" id="SSF53448">
    <property type="entry name" value="Nucleotide-diphospho-sugar transferases"/>
    <property type="match status" value="1"/>
</dbReference>
<reference evidence="5" key="3">
    <citation type="submission" date="2022-09" db="EMBL/GenBank/DDBJ databases">
        <title>Complete genome sequence of Vulcanisaeta souniana.</title>
        <authorList>
            <person name="Kato S."/>
            <person name="Itoh T."/>
            <person name="Ohkuma M."/>
        </authorList>
    </citation>
    <scope>NUCLEOTIDE SEQUENCE [LARGE SCALE GENOMIC DNA]</scope>
    <source>
        <strain evidence="5">JCM 11219</strain>
    </source>
</reference>
<evidence type="ECO:0000313" key="2">
    <source>
        <dbReference type="EMBL" id="BDR91876.1"/>
    </source>
</evidence>
<sequence>MKIGAIVLAAGEGRRFGGNKLLAKVGDEPVILRVLKALSGFDRVVIVGAYVNELMPYLSNEVIIYNPYYRDGMSTSIRLGLRFFQDYDAVLIVLTDMPLITNEVVSRIVSAYHDGCSAVVPTHNGIRGNPVLIHRVLFPELTRLSGDVGAREILRGRVDVCTVECGPEVLIDIDTVNDLTKVLNIVNTNRQ</sequence>
<name>A0A830DYQ6_9CREN</name>
<dbReference type="GO" id="GO:0016301">
    <property type="term" value="F:kinase activity"/>
    <property type="evidence" value="ECO:0007669"/>
    <property type="project" value="UniProtKB-KW"/>
</dbReference>
<feature type="domain" description="MobA-like NTP transferase" evidence="1">
    <location>
        <begin position="5"/>
        <end position="157"/>
    </location>
</feature>
<dbReference type="CDD" id="cd04182">
    <property type="entry name" value="GT_2_like_f"/>
    <property type="match status" value="1"/>
</dbReference>
<dbReference type="OrthoDB" id="28434at2157"/>
<dbReference type="PANTHER" id="PTHR43777:SF1">
    <property type="entry name" value="MOLYBDENUM COFACTOR CYTIDYLYLTRANSFERASE"/>
    <property type="match status" value="1"/>
</dbReference>
<dbReference type="EMBL" id="BMNM01000001">
    <property type="protein sequence ID" value="GGI69662.1"/>
    <property type="molecule type" value="Genomic_DNA"/>
</dbReference>
<dbReference type="Proteomes" id="UP000657075">
    <property type="component" value="Unassembled WGS sequence"/>
</dbReference>
<accession>A0A830DYQ6</accession>
<dbReference type="GO" id="GO:0016779">
    <property type="term" value="F:nucleotidyltransferase activity"/>
    <property type="evidence" value="ECO:0007669"/>
    <property type="project" value="UniProtKB-ARBA"/>
</dbReference>
<dbReference type="PANTHER" id="PTHR43777">
    <property type="entry name" value="MOLYBDENUM COFACTOR CYTIDYLYLTRANSFERASE"/>
    <property type="match status" value="1"/>
</dbReference>
<dbReference type="InterPro" id="IPR029044">
    <property type="entry name" value="Nucleotide-diphossugar_trans"/>
</dbReference>
<dbReference type="Gene3D" id="3.90.550.10">
    <property type="entry name" value="Spore Coat Polysaccharide Biosynthesis Protein SpsA, Chain A"/>
    <property type="match status" value="1"/>
</dbReference>
<dbReference type="EMBL" id="AP026830">
    <property type="protein sequence ID" value="BDR91876.1"/>
    <property type="molecule type" value="Genomic_DNA"/>
</dbReference>
<keyword evidence="5" id="KW-1185">Reference proteome</keyword>
<dbReference type="InterPro" id="IPR025877">
    <property type="entry name" value="MobA-like_NTP_Trfase"/>
</dbReference>
<reference evidence="2" key="4">
    <citation type="journal article" date="2023" name="Microbiol. Resour. Announc.">
        <title>Complete Genome Sequence of Vulcanisaeta souniana Strain IC-059, a Hyperthermophilic Archaeon Isolated from Hot Spring Water in Japan.</title>
        <authorList>
            <person name="Kato S."/>
            <person name="Itoh T."/>
            <person name="Wu L."/>
            <person name="Ma J."/>
            <person name="Ohkuma M."/>
        </authorList>
    </citation>
    <scope>NUCLEOTIDE SEQUENCE</scope>
    <source>
        <strain evidence="2">JCM 11219</strain>
    </source>
</reference>
<gene>
    <name evidence="3" type="ORF">GCM10007112_03330</name>
    <name evidence="2" type="ORF">Vsou_09690</name>
</gene>
<dbReference type="RefSeq" id="WP_188602414.1">
    <property type="nucleotide sequence ID" value="NZ_AP026830.1"/>
</dbReference>
<dbReference type="GeneID" id="76206517"/>
<keyword evidence="3" id="KW-0808">Transferase</keyword>
<proteinExistence type="predicted"/>
<reference evidence="3" key="2">
    <citation type="submission" date="2020-09" db="EMBL/GenBank/DDBJ databases">
        <authorList>
            <person name="Sun Q."/>
            <person name="Ohkuma M."/>
        </authorList>
    </citation>
    <scope>NUCLEOTIDE SEQUENCE</scope>
    <source>
        <strain evidence="3">JCM 11219</strain>
    </source>
</reference>
<organism evidence="3 4">
    <name type="scientific">Vulcanisaeta souniana JCM 11219</name>
    <dbReference type="NCBI Taxonomy" id="1293586"/>
    <lineage>
        <taxon>Archaea</taxon>
        <taxon>Thermoproteota</taxon>
        <taxon>Thermoprotei</taxon>
        <taxon>Thermoproteales</taxon>
        <taxon>Thermoproteaceae</taxon>
        <taxon>Vulcanisaeta</taxon>
    </lineage>
</organism>
<dbReference type="Proteomes" id="UP001060771">
    <property type="component" value="Chromosome"/>
</dbReference>
<evidence type="ECO:0000259" key="1">
    <source>
        <dbReference type="Pfam" id="PF12804"/>
    </source>
</evidence>
<evidence type="ECO:0000313" key="4">
    <source>
        <dbReference type="Proteomes" id="UP000657075"/>
    </source>
</evidence>
<dbReference type="AlphaFoldDB" id="A0A830DYQ6"/>
<evidence type="ECO:0000313" key="5">
    <source>
        <dbReference type="Proteomes" id="UP001060771"/>
    </source>
</evidence>
<dbReference type="Pfam" id="PF12804">
    <property type="entry name" value="NTP_transf_3"/>
    <property type="match status" value="1"/>
</dbReference>
<reference evidence="3" key="1">
    <citation type="journal article" date="2014" name="Int. J. Syst. Evol. Microbiol.">
        <title>Complete genome sequence of Corynebacterium casei LMG S-19264T (=DSM 44701T), isolated from a smear-ripened cheese.</title>
        <authorList>
            <consortium name="US DOE Joint Genome Institute (JGI-PGF)"/>
            <person name="Walter F."/>
            <person name="Albersmeier A."/>
            <person name="Kalinowski J."/>
            <person name="Ruckert C."/>
        </authorList>
    </citation>
    <scope>NUCLEOTIDE SEQUENCE</scope>
    <source>
        <strain evidence="3">JCM 11219</strain>
    </source>
</reference>
<protein>
    <submittedName>
        <fullName evidence="3">4-diphosphocytidyl-2C-methyl-D-erythritol kinase</fullName>
    </submittedName>
</protein>
<keyword evidence="3" id="KW-0418">Kinase</keyword>
<evidence type="ECO:0000313" key="3">
    <source>
        <dbReference type="EMBL" id="GGI69662.1"/>
    </source>
</evidence>